<evidence type="ECO:0000313" key="4">
    <source>
        <dbReference type="Proteomes" id="UP001341281"/>
    </source>
</evidence>
<name>A0AAQ3PNL5_PASNO</name>
<accession>A0AAQ3PNL5</accession>
<proteinExistence type="predicted"/>
<organism evidence="3 4">
    <name type="scientific">Paspalum notatum var. saurae</name>
    <dbReference type="NCBI Taxonomy" id="547442"/>
    <lineage>
        <taxon>Eukaryota</taxon>
        <taxon>Viridiplantae</taxon>
        <taxon>Streptophyta</taxon>
        <taxon>Embryophyta</taxon>
        <taxon>Tracheophyta</taxon>
        <taxon>Spermatophyta</taxon>
        <taxon>Magnoliopsida</taxon>
        <taxon>Liliopsida</taxon>
        <taxon>Poales</taxon>
        <taxon>Poaceae</taxon>
        <taxon>PACMAD clade</taxon>
        <taxon>Panicoideae</taxon>
        <taxon>Andropogonodae</taxon>
        <taxon>Paspaleae</taxon>
        <taxon>Paspalinae</taxon>
        <taxon>Paspalum</taxon>
    </lineage>
</organism>
<sequence length="78" mass="8909">MDERPELVKQENKSTHTPMHLAAKDNKVDVLTVLLEHDPSLGAMLGLLESFLNIVLTLLRRKRLDMPSYSGIIWQGRK</sequence>
<feature type="transmembrane region" description="Helical" evidence="2">
    <location>
        <begin position="41"/>
        <end position="59"/>
    </location>
</feature>
<dbReference type="SUPFAM" id="SSF48403">
    <property type="entry name" value="Ankyrin repeat"/>
    <property type="match status" value="1"/>
</dbReference>
<keyword evidence="4" id="KW-1185">Reference proteome</keyword>
<evidence type="ECO:0000256" key="2">
    <source>
        <dbReference type="SAM" id="Phobius"/>
    </source>
</evidence>
<dbReference type="InterPro" id="IPR002110">
    <property type="entry name" value="Ankyrin_rpt"/>
</dbReference>
<dbReference type="EMBL" id="CP144745">
    <property type="protein sequence ID" value="WVZ53441.1"/>
    <property type="molecule type" value="Genomic_DNA"/>
</dbReference>
<feature type="repeat" description="ANK" evidence="1">
    <location>
        <begin position="14"/>
        <end position="46"/>
    </location>
</feature>
<evidence type="ECO:0000256" key="1">
    <source>
        <dbReference type="PROSITE-ProRule" id="PRU00023"/>
    </source>
</evidence>
<gene>
    <name evidence="3" type="ORF">U9M48_004384</name>
</gene>
<keyword evidence="2" id="KW-0812">Transmembrane</keyword>
<dbReference type="InterPro" id="IPR036770">
    <property type="entry name" value="Ankyrin_rpt-contain_sf"/>
</dbReference>
<protein>
    <submittedName>
        <fullName evidence="3">Uncharacterized protein</fullName>
    </submittedName>
</protein>
<evidence type="ECO:0000313" key="3">
    <source>
        <dbReference type="EMBL" id="WVZ53441.1"/>
    </source>
</evidence>
<reference evidence="3 4" key="1">
    <citation type="submission" date="2024-02" db="EMBL/GenBank/DDBJ databases">
        <title>High-quality chromosome-scale genome assembly of Pensacola bahiagrass (Paspalum notatum Flugge var. saurae).</title>
        <authorList>
            <person name="Vega J.M."/>
            <person name="Podio M."/>
            <person name="Orjuela J."/>
            <person name="Siena L.A."/>
            <person name="Pessino S.C."/>
            <person name="Combes M.C."/>
            <person name="Mariac C."/>
            <person name="Albertini E."/>
            <person name="Pupilli F."/>
            <person name="Ortiz J.P.A."/>
            <person name="Leblanc O."/>
        </authorList>
    </citation>
    <scope>NUCLEOTIDE SEQUENCE [LARGE SCALE GENOMIC DNA]</scope>
    <source>
        <strain evidence="3">R1</strain>
        <tissue evidence="3">Leaf</tissue>
    </source>
</reference>
<keyword evidence="1" id="KW-0040">ANK repeat</keyword>
<keyword evidence="2" id="KW-1133">Transmembrane helix</keyword>
<dbReference type="AlphaFoldDB" id="A0AAQ3PNL5"/>
<dbReference type="PROSITE" id="PS50088">
    <property type="entry name" value="ANK_REPEAT"/>
    <property type="match status" value="1"/>
</dbReference>
<dbReference type="Gene3D" id="1.25.40.20">
    <property type="entry name" value="Ankyrin repeat-containing domain"/>
    <property type="match status" value="1"/>
</dbReference>
<keyword evidence="2" id="KW-0472">Membrane</keyword>
<dbReference type="Proteomes" id="UP001341281">
    <property type="component" value="Chromosome 01"/>
</dbReference>